<accession>A0ABU6MFA3</accession>
<dbReference type="RefSeq" id="WP_198160324.1">
    <property type="nucleotide sequence ID" value="NZ_JARMAB010000012.1"/>
</dbReference>
<protein>
    <submittedName>
        <fullName evidence="2">Uncharacterized protein</fullName>
    </submittedName>
</protein>
<feature type="compositionally biased region" description="Basic residues" evidence="1">
    <location>
        <begin position="34"/>
        <end position="46"/>
    </location>
</feature>
<sequence length="46" mass="5476">MDVNDRLKNDSIEQKKKQNRNEDIEPQREPGKPPVKHSQHKTLHEC</sequence>
<keyword evidence="3" id="KW-1185">Reference proteome</keyword>
<reference evidence="2 3" key="1">
    <citation type="submission" date="2023-03" db="EMBL/GenBank/DDBJ databases">
        <title>Bacillus Genome Sequencing.</title>
        <authorList>
            <person name="Dunlap C."/>
        </authorList>
    </citation>
    <scope>NUCLEOTIDE SEQUENCE [LARGE SCALE GENOMIC DNA]</scope>
    <source>
        <strain evidence="2 3">B-23453</strain>
    </source>
</reference>
<evidence type="ECO:0000313" key="3">
    <source>
        <dbReference type="Proteomes" id="UP001341444"/>
    </source>
</evidence>
<comment type="caution">
    <text evidence="2">The sequence shown here is derived from an EMBL/GenBank/DDBJ whole genome shotgun (WGS) entry which is preliminary data.</text>
</comment>
<dbReference type="EMBL" id="JARMAB010000012">
    <property type="protein sequence ID" value="MED1203367.1"/>
    <property type="molecule type" value="Genomic_DNA"/>
</dbReference>
<feature type="compositionally biased region" description="Basic and acidic residues" evidence="1">
    <location>
        <begin position="1"/>
        <end position="31"/>
    </location>
</feature>
<dbReference type="Proteomes" id="UP001341444">
    <property type="component" value="Unassembled WGS sequence"/>
</dbReference>
<name>A0ABU6MFA3_9BACI</name>
<evidence type="ECO:0000313" key="2">
    <source>
        <dbReference type="EMBL" id="MED1203367.1"/>
    </source>
</evidence>
<evidence type="ECO:0000256" key="1">
    <source>
        <dbReference type="SAM" id="MobiDB-lite"/>
    </source>
</evidence>
<proteinExistence type="predicted"/>
<gene>
    <name evidence="2" type="ORF">P4T90_09785</name>
</gene>
<organism evidence="2 3">
    <name type="scientific">Heyndrickxia acidicola</name>
    <dbReference type="NCBI Taxonomy" id="209389"/>
    <lineage>
        <taxon>Bacteria</taxon>
        <taxon>Bacillati</taxon>
        <taxon>Bacillota</taxon>
        <taxon>Bacilli</taxon>
        <taxon>Bacillales</taxon>
        <taxon>Bacillaceae</taxon>
        <taxon>Heyndrickxia</taxon>
    </lineage>
</organism>
<feature type="region of interest" description="Disordered" evidence="1">
    <location>
        <begin position="1"/>
        <end position="46"/>
    </location>
</feature>